<dbReference type="InterPro" id="IPR039477">
    <property type="entry name" value="ILEI/PANDER_dom"/>
</dbReference>
<sequence>MAKRIFDTYSPHEDEAMILFLNMVTRGRILIFTIKVGVSVWFQRAIQLFEFGSVYRLGSVLQDEGTFHLKDAAKNLLKSFGSQASLNLSWRDMWTLVVKKGGQIHSGFEGETSW</sequence>
<dbReference type="Pfam" id="PF15711">
    <property type="entry name" value="ILEI"/>
    <property type="match status" value="1"/>
</dbReference>
<protein>
    <recommendedName>
        <fullName evidence="2">ILEI/PANDER domain-containing protein</fullName>
    </recommendedName>
</protein>
<dbReference type="InterPro" id="IPR052463">
    <property type="entry name" value="O-linked_mannose_GnT"/>
</dbReference>
<evidence type="ECO:0000256" key="1">
    <source>
        <dbReference type="ARBA" id="ARBA00022734"/>
    </source>
</evidence>
<evidence type="ECO:0000313" key="3">
    <source>
        <dbReference type="EMBL" id="MEQ2245643.1"/>
    </source>
</evidence>
<dbReference type="Proteomes" id="UP001482620">
    <property type="component" value="Unassembled WGS sequence"/>
</dbReference>
<evidence type="ECO:0000313" key="4">
    <source>
        <dbReference type="Proteomes" id="UP001482620"/>
    </source>
</evidence>
<name>A0ABV0UK80_9TELE</name>
<comment type="caution">
    <text evidence="3">The sequence shown here is derived from an EMBL/GenBank/DDBJ whole genome shotgun (WGS) entry which is preliminary data.</text>
</comment>
<dbReference type="EMBL" id="JAHRIQ010073903">
    <property type="protein sequence ID" value="MEQ2245643.1"/>
    <property type="molecule type" value="Genomic_DNA"/>
</dbReference>
<accession>A0ABV0UK80</accession>
<gene>
    <name evidence="3" type="ORF">ILYODFUR_030067</name>
</gene>
<feature type="domain" description="ILEI/PANDER" evidence="2">
    <location>
        <begin position="61"/>
        <end position="102"/>
    </location>
</feature>
<keyword evidence="4" id="KW-1185">Reference proteome</keyword>
<organism evidence="3 4">
    <name type="scientific">Ilyodon furcidens</name>
    <name type="common">goldbreast splitfin</name>
    <dbReference type="NCBI Taxonomy" id="33524"/>
    <lineage>
        <taxon>Eukaryota</taxon>
        <taxon>Metazoa</taxon>
        <taxon>Chordata</taxon>
        <taxon>Craniata</taxon>
        <taxon>Vertebrata</taxon>
        <taxon>Euteleostomi</taxon>
        <taxon>Actinopterygii</taxon>
        <taxon>Neopterygii</taxon>
        <taxon>Teleostei</taxon>
        <taxon>Neoteleostei</taxon>
        <taxon>Acanthomorphata</taxon>
        <taxon>Ovalentaria</taxon>
        <taxon>Atherinomorphae</taxon>
        <taxon>Cyprinodontiformes</taxon>
        <taxon>Goodeidae</taxon>
        <taxon>Ilyodon</taxon>
    </lineage>
</organism>
<dbReference type="PANTHER" id="PTHR46396:SF1">
    <property type="entry name" value="PROTEIN O-LINKED-MANNOSE BETA-1,2-N-ACETYLGLUCOSAMINYLTRANSFERASE 1"/>
    <property type="match status" value="1"/>
</dbReference>
<reference evidence="3 4" key="1">
    <citation type="submission" date="2021-06" db="EMBL/GenBank/DDBJ databases">
        <authorList>
            <person name="Palmer J.M."/>
        </authorList>
    </citation>
    <scope>NUCLEOTIDE SEQUENCE [LARGE SCALE GENOMIC DNA]</scope>
    <source>
        <strain evidence="4">if_2019</strain>
        <tissue evidence="3">Muscle</tissue>
    </source>
</reference>
<evidence type="ECO:0000259" key="2">
    <source>
        <dbReference type="Pfam" id="PF15711"/>
    </source>
</evidence>
<keyword evidence="1" id="KW-0430">Lectin</keyword>
<dbReference type="PANTHER" id="PTHR46396">
    <property type="entry name" value="PROTEIN O-LINKED-MANNOSE BETA-1,2-N-ACETYLGLUCOSAMINYLTRANSFERASE 1"/>
    <property type="match status" value="1"/>
</dbReference>
<proteinExistence type="predicted"/>